<dbReference type="EMBL" id="CP137852">
    <property type="protein sequence ID" value="WPB83749.1"/>
    <property type="molecule type" value="Genomic_DNA"/>
</dbReference>
<dbReference type="RefSeq" id="WP_318647706.1">
    <property type="nucleotide sequence ID" value="NZ_CP137852.1"/>
</dbReference>
<evidence type="ECO:0000313" key="2">
    <source>
        <dbReference type="Proteomes" id="UP001305521"/>
    </source>
</evidence>
<accession>A0ABZ0PDG7</accession>
<keyword evidence="2" id="KW-1185">Reference proteome</keyword>
<proteinExistence type="predicted"/>
<name>A0ABZ0PDG7_9PROT</name>
<organism evidence="1 2">
    <name type="scientific">Sediminicoccus rosea</name>
    <dbReference type="NCBI Taxonomy" id="1225128"/>
    <lineage>
        <taxon>Bacteria</taxon>
        <taxon>Pseudomonadati</taxon>
        <taxon>Pseudomonadota</taxon>
        <taxon>Alphaproteobacteria</taxon>
        <taxon>Acetobacterales</taxon>
        <taxon>Roseomonadaceae</taxon>
        <taxon>Sediminicoccus</taxon>
    </lineage>
</organism>
<sequence length="142" mass="16108">MTQGVRFEPTDEQRRTVRGMAGYGMPHVDIATFLDIDAKTLRKHFTRELDLGSIEATTKVAQSLFRMATEGKNVAAAIFWMKARAGWREKQPEALMEDDKPITATVSIVRTIIDPMDPQAPPQVIEEERLPFEIPRRSVKNP</sequence>
<dbReference type="Proteomes" id="UP001305521">
    <property type="component" value="Chromosome"/>
</dbReference>
<gene>
    <name evidence="1" type="ORF">R9Z33_16730</name>
</gene>
<evidence type="ECO:0000313" key="1">
    <source>
        <dbReference type="EMBL" id="WPB83749.1"/>
    </source>
</evidence>
<protein>
    <submittedName>
        <fullName evidence="1">Uncharacterized protein</fullName>
    </submittedName>
</protein>
<reference evidence="1 2" key="1">
    <citation type="submission" date="2023-11" db="EMBL/GenBank/DDBJ databases">
        <title>Arctic aerobic anoxygenic photoheterotroph Sediminicoccus rosea KRV36 adapts its photosynthesis to long days of polar summer.</title>
        <authorList>
            <person name="Tomasch J."/>
            <person name="Kopejtka K."/>
            <person name="Bily T."/>
            <person name="Gardiner A.T."/>
            <person name="Gardian Z."/>
            <person name="Shivaramu S."/>
            <person name="Koblizek M."/>
            <person name="Engelhardt F."/>
            <person name="Kaftan D."/>
        </authorList>
    </citation>
    <scope>NUCLEOTIDE SEQUENCE [LARGE SCALE GENOMIC DNA]</scope>
    <source>
        <strain evidence="1 2">R-30</strain>
    </source>
</reference>